<dbReference type="AlphaFoldDB" id="A0A7G5IEE6"/>
<organism evidence="1 2">
    <name type="scientific">Sandaracinobacteroides saxicola</name>
    <dbReference type="NCBI Taxonomy" id="2759707"/>
    <lineage>
        <taxon>Bacteria</taxon>
        <taxon>Pseudomonadati</taxon>
        <taxon>Pseudomonadota</taxon>
        <taxon>Alphaproteobacteria</taxon>
        <taxon>Sphingomonadales</taxon>
        <taxon>Sphingosinicellaceae</taxon>
        <taxon>Sandaracinobacteroides</taxon>
    </lineage>
</organism>
<protein>
    <submittedName>
        <fullName evidence="1">Uncharacterized protein</fullName>
    </submittedName>
</protein>
<sequence length="132" mass="13803">MILALLALTLSDVPPMRLEPGRCLLAIWTRGETVRRIALLEDEPARLTLVLDGKRRVLPRLSSDGEQVSGFVPRASYGDAAVTVVLDLALETRAGLADGAVANAGSLRLQPASGDALVLPVGAIAGCQPAPR</sequence>
<name>A0A7G5IEE6_9SPHN</name>
<reference evidence="1 2" key="1">
    <citation type="submission" date="2020-07" db="EMBL/GenBank/DDBJ databases">
        <title>Complete genome sequence for Sandaracinobacter sp. M6.</title>
        <authorList>
            <person name="Tang Y."/>
            <person name="Liu Q."/>
            <person name="Guo Z."/>
            <person name="Lei P."/>
            <person name="Huang B."/>
        </authorList>
    </citation>
    <scope>NUCLEOTIDE SEQUENCE [LARGE SCALE GENOMIC DNA]</scope>
    <source>
        <strain evidence="1 2">M6</strain>
    </source>
</reference>
<gene>
    <name evidence="1" type="ORF">H3309_10005</name>
</gene>
<proteinExistence type="predicted"/>
<accession>A0A7G5IEE6</accession>
<evidence type="ECO:0000313" key="2">
    <source>
        <dbReference type="Proteomes" id="UP000515292"/>
    </source>
</evidence>
<dbReference type="RefSeq" id="WP_182294584.1">
    <property type="nucleotide sequence ID" value="NZ_CP059851.1"/>
</dbReference>
<dbReference type="EMBL" id="CP059851">
    <property type="protein sequence ID" value="QMW21738.1"/>
    <property type="molecule type" value="Genomic_DNA"/>
</dbReference>
<dbReference type="Proteomes" id="UP000515292">
    <property type="component" value="Chromosome"/>
</dbReference>
<evidence type="ECO:0000313" key="1">
    <source>
        <dbReference type="EMBL" id="QMW21738.1"/>
    </source>
</evidence>
<keyword evidence="2" id="KW-1185">Reference proteome</keyword>
<dbReference type="KEGG" id="sand:H3309_10005"/>